<name>A0ACB8DHB2_DERSI</name>
<accession>A0ACB8DHB2</accession>
<sequence>MALPDSRACWPVAISASIYVFVAMMLIKSESVIYIGFMDMLKVNRQDASWPLTVAIIMSQLAGPVYGILGIWMTERAMLVCGALLCALPVMICSLADSLALVVLLYGVFYGLGVACEEVLPFTVVARHFVRYRGTAMSLLFVVTAVSGFVSPLITEALRPGARLPGRSSAKPDSEQDDDDRAQPPNARLRRSSFHTASFAHSCSKDLVTSLATRTESVPGDQQSRESKPLLAKNHRGAGSRLKRKLRSLVSVGFAHISASRAVSVLVLASFLLTAVDFGKDNGLAGYEAVALVTAVALGDLVSRIGTGLLLDFKLMSADCLMMWGFGVQAAALATTALGKQYWLLLVSCFLVGASGGGRIFASTVMVSERVDQDSLSLSLGVMNFIAGVLCLARPPLIGYVRDVLGCYDPLYIAFAITNVIFTVTWAASLFWERRLRGRDDSQGVISPCHPLRLQCHPFRSPFSFLPLHVPLLVLLTFFYIPAQPFSIP</sequence>
<reference evidence="1" key="1">
    <citation type="submission" date="2020-05" db="EMBL/GenBank/DDBJ databases">
        <title>Large-scale comparative analyses of tick genomes elucidate their genetic diversity and vector capacities.</title>
        <authorList>
            <person name="Jia N."/>
            <person name="Wang J."/>
            <person name="Shi W."/>
            <person name="Du L."/>
            <person name="Sun Y."/>
            <person name="Zhan W."/>
            <person name="Jiang J."/>
            <person name="Wang Q."/>
            <person name="Zhang B."/>
            <person name="Ji P."/>
            <person name="Sakyi L.B."/>
            <person name="Cui X."/>
            <person name="Yuan T."/>
            <person name="Jiang B."/>
            <person name="Yang W."/>
            <person name="Lam T.T.-Y."/>
            <person name="Chang Q."/>
            <person name="Ding S."/>
            <person name="Wang X."/>
            <person name="Zhu J."/>
            <person name="Ruan X."/>
            <person name="Zhao L."/>
            <person name="Wei J."/>
            <person name="Que T."/>
            <person name="Du C."/>
            <person name="Cheng J."/>
            <person name="Dai P."/>
            <person name="Han X."/>
            <person name="Huang E."/>
            <person name="Gao Y."/>
            <person name="Liu J."/>
            <person name="Shao H."/>
            <person name="Ye R."/>
            <person name="Li L."/>
            <person name="Wei W."/>
            <person name="Wang X."/>
            <person name="Wang C."/>
            <person name="Yang T."/>
            <person name="Huo Q."/>
            <person name="Li W."/>
            <person name="Guo W."/>
            <person name="Chen H."/>
            <person name="Zhou L."/>
            <person name="Ni X."/>
            <person name="Tian J."/>
            <person name="Zhou Y."/>
            <person name="Sheng Y."/>
            <person name="Liu T."/>
            <person name="Pan Y."/>
            <person name="Xia L."/>
            <person name="Li J."/>
            <person name="Zhao F."/>
            <person name="Cao W."/>
        </authorList>
    </citation>
    <scope>NUCLEOTIDE SEQUENCE</scope>
    <source>
        <strain evidence="1">Dsil-2018</strain>
    </source>
</reference>
<keyword evidence="2" id="KW-1185">Reference proteome</keyword>
<organism evidence="1 2">
    <name type="scientific">Dermacentor silvarum</name>
    <name type="common">Tick</name>
    <dbReference type="NCBI Taxonomy" id="543639"/>
    <lineage>
        <taxon>Eukaryota</taxon>
        <taxon>Metazoa</taxon>
        <taxon>Ecdysozoa</taxon>
        <taxon>Arthropoda</taxon>
        <taxon>Chelicerata</taxon>
        <taxon>Arachnida</taxon>
        <taxon>Acari</taxon>
        <taxon>Parasitiformes</taxon>
        <taxon>Ixodida</taxon>
        <taxon>Ixodoidea</taxon>
        <taxon>Ixodidae</taxon>
        <taxon>Rhipicephalinae</taxon>
        <taxon>Dermacentor</taxon>
    </lineage>
</organism>
<comment type="caution">
    <text evidence="1">The sequence shown here is derived from an EMBL/GenBank/DDBJ whole genome shotgun (WGS) entry which is preliminary data.</text>
</comment>
<dbReference type="Proteomes" id="UP000821865">
    <property type="component" value="Chromosome 2"/>
</dbReference>
<gene>
    <name evidence="1" type="ORF">HPB49_025352</name>
</gene>
<dbReference type="EMBL" id="CM023471">
    <property type="protein sequence ID" value="KAH7967521.1"/>
    <property type="molecule type" value="Genomic_DNA"/>
</dbReference>
<evidence type="ECO:0000313" key="2">
    <source>
        <dbReference type="Proteomes" id="UP000821865"/>
    </source>
</evidence>
<protein>
    <submittedName>
        <fullName evidence="1">Uncharacterized protein</fullName>
    </submittedName>
</protein>
<proteinExistence type="predicted"/>
<evidence type="ECO:0000313" key="1">
    <source>
        <dbReference type="EMBL" id="KAH7967521.1"/>
    </source>
</evidence>